<dbReference type="RefSeq" id="WP_071876027.1">
    <property type="nucleotide sequence ID" value="NZ_JXLC01000001.1"/>
</dbReference>
<dbReference type="Pfam" id="PF00149">
    <property type="entry name" value="Metallophos"/>
    <property type="match status" value="1"/>
</dbReference>
<dbReference type="KEGG" id="ess:ATZ33_15115"/>
<evidence type="ECO:0000259" key="2">
    <source>
        <dbReference type="Pfam" id="PF00149"/>
    </source>
</evidence>
<dbReference type="Proteomes" id="UP000065511">
    <property type="component" value="Chromosome"/>
</dbReference>
<dbReference type="SUPFAM" id="SSF56300">
    <property type="entry name" value="Metallo-dependent phosphatases"/>
    <property type="match status" value="1"/>
</dbReference>
<keyword evidence="5" id="KW-1185">Reference proteome</keyword>
<keyword evidence="3" id="KW-0269">Exonuclease</keyword>
<dbReference type="CDD" id="cd00840">
    <property type="entry name" value="MPP_Mre11_N"/>
    <property type="match status" value="1"/>
</dbReference>
<feature type="domain" description="Calcineurin-like phosphoesterase" evidence="2">
    <location>
        <begin position="1"/>
        <end position="200"/>
    </location>
</feature>
<evidence type="ECO:0000313" key="5">
    <source>
        <dbReference type="Proteomes" id="UP000065511"/>
    </source>
</evidence>
<dbReference type="InterPro" id="IPR050535">
    <property type="entry name" value="DNA_Repair-Maintenance_Comp"/>
</dbReference>
<sequence>MKVLHTADLHLDRSFEGLKIIPKSITERLQQANQKVLTTIVEIAIKNQVDAVIFAGDTFHQSRTSIRTQAYFIDEMKRLEQADIPVIMTFGNHDYYVEQRYWFDFPANMFLFKKEQVATHYFMTKNQEKVAVSGFSYEHPWINENKLYEFPLKDQTVDIHLGMYHGDTSNNGQQNYAPFSYSQMKSKGYDYWALGHIHQPEIVSADPLIVYPGTPQGHTKKERSVQGAAIVSIESGHATVRFEPTAQVMWQSASYSLKQAKSLQEALVILMEALLDDVQEQSLLTLKEIQLTETEQLDEEFQRSYDSGELLQYLQERVLAETNQSVLLHQINVVDSAQAKKIMIAADPELLRQLEQNYLQPEIFSDTLQELLQNPLFSSVVQVNEQWRERSLEQADQRIKQDFVIQGDQT</sequence>
<dbReference type="PIRSF" id="PIRSF033091">
    <property type="entry name" value="Pesterase_YhaO"/>
    <property type="match status" value="1"/>
</dbReference>
<accession>A0A0S3KEB6</accession>
<evidence type="ECO:0000256" key="1">
    <source>
        <dbReference type="ARBA" id="ARBA00022801"/>
    </source>
</evidence>
<dbReference type="InterPro" id="IPR029052">
    <property type="entry name" value="Metallo-depent_PP-like"/>
</dbReference>
<evidence type="ECO:0000313" key="6">
    <source>
        <dbReference type="Proteomes" id="UP000183039"/>
    </source>
</evidence>
<dbReference type="Proteomes" id="UP000183039">
    <property type="component" value="Unassembled WGS sequence"/>
</dbReference>
<protein>
    <submittedName>
        <fullName evidence="3">DNA repair exonuclease</fullName>
    </submittedName>
</protein>
<dbReference type="InterPro" id="IPR014576">
    <property type="entry name" value="Pesterase_YhaO"/>
</dbReference>
<dbReference type="Gene3D" id="3.60.21.10">
    <property type="match status" value="1"/>
</dbReference>
<gene>
    <name evidence="3" type="ORF">ATZ33_15115</name>
    <name evidence="4" type="ORF">RV15_GL000015</name>
</gene>
<dbReference type="EMBL" id="JXLC01000001">
    <property type="protein sequence ID" value="OJG93413.1"/>
    <property type="molecule type" value="Genomic_DNA"/>
</dbReference>
<keyword evidence="3" id="KW-0540">Nuclease</keyword>
<dbReference type="InterPro" id="IPR004843">
    <property type="entry name" value="Calcineurin-like_PHP"/>
</dbReference>
<dbReference type="PANTHER" id="PTHR30337">
    <property type="entry name" value="COMPONENT OF ATP-DEPENDENT DSDNA EXONUCLEASE"/>
    <property type="match status" value="1"/>
</dbReference>
<reference evidence="4 6" key="1">
    <citation type="submission" date="2014-12" db="EMBL/GenBank/DDBJ databases">
        <title>Draft genome sequences of 29 type strains of Enterococci.</title>
        <authorList>
            <person name="Zhong Z."/>
            <person name="Sun Z."/>
            <person name="Liu W."/>
            <person name="Zhang W."/>
            <person name="Zhang H."/>
        </authorList>
    </citation>
    <scope>NUCLEOTIDE SEQUENCE [LARGE SCALE GENOMIC DNA]</scope>
    <source>
        <strain evidence="4 6">DSM 22801</strain>
    </source>
</reference>
<reference evidence="3 5" key="2">
    <citation type="submission" date="2015-12" db="EMBL/GenBank/DDBJ databases">
        <authorList>
            <person name="Lauer A."/>
            <person name="Humrighouse B."/>
            <person name="Loparev V."/>
            <person name="Shewmaker P.L."/>
            <person name="Whitney A.M."/>
            <person name="McLaughlin R.W."/>
        </authorList>
    </citation>
    <scope>NUCLEOTIDE SEQUENCE [LARGE SCALE GENOMIC DNA]</scope>
    <source>
        <strain evidence="3 5">LMG 23085</strain>
    </source>
</reference>
<proteinExistence type="predicted"/>
<dbReference type="GO" id="GO:0004527">
    <property type="term" value="F:exonuclease activity"/>
    <property type="evidence" value="ECO:0007669"/>
    <property type="project" value="UniProtKB-KW"/>
</dbReference>
<dbReference type="EMBL" id="CP013614">
    <property type="protein sequence ID" value="ALS02657.1"/>
    <property type="molecule type" value="Genomic_DNA"/>
</dbReference>
<evidence type="ECO:0000313" key="4">
    <source>
        <dbReference type="EMBL" id="OJG93413.1"/>
    </source>
</evidence>
<dbReference type="InterPro" id="IPR041796">
    <property type="entry name" value="Mre11_N"/>
</dbReference>
<dbReference type="PANTHER" id="PTHR30337:SF7">
    <property type="entry name" value="PHOSPHOESTERASE"/>
    <property type="match status" value="1"/>
</dbReference>
<dbReference type="OrthoDB" id="9773856at2"/>
<name>A0A0S3KEB6_9ENTE</name>
<evidence type="ECO:0000313" key="3">
    <source>
        <dbReference type="EMBL" id="ALS02657.1"/>
    </source>
</evidence>
<organism evidence="4 6">
    <name type="scientific">Enterococcus silesiacus</name>
    <dbReference type="NCBI Taxonomy" id="332949"/>
    <lineage>
        <taxon>Bacteria</taxon>
        <taxon>Bacillati</taxon>
        <taxon>Bacillota</taxon>
        <taxon>Bacilli</taxon>
        <taxon>Lactobacillales</taxon>
        <taxon>Enterococcaceae</taxon>
        <taxon>Enterococcus</taxon>
    </lineage>
</organism>
<dbReference type="AlphaFoldDB" id="A0A0S3KEB6"/>
<keyword evidence="1" id="KW-0378">Hydrolase</keyword>